<keyword evidence="4" id="KW-1003">Cell membrane</keyword>
<feature type="transmembrane region" description="Helical" evidence="12">
    <location>
        <begin position="463"/>
        <end position="485"/>
    </location>
</feature>
<feature type="transmembrane region" description="Helical" evidence="12">
    <location>
        <begin position="6"/>
        <end position="24"/>
    </location>
</feature>
<evidence type="ECO:0000256" key="8">
    <source>
        <dbReference type="ARBA" id="ARBA00023065"/>
    </source>
</evidence>
<keyword evidence="9 12" id="KW-0472">Membrane</keyword>
<evidence type="ECO:0008006" key="15">
    <source>
        <dbReference type="Google" id="ProtNLM"/>
    </source>
</evidence>
<feature type="transmembrane region" description="Helical" evidence="12">
    <location>
        <begin position="392"/>
        <end position="412"/>
    </location>
</feature>
<feature type="transmembrane region" description="Helical" evidence="12">
    <location>
        <begin position="235"/>
        <end position="253"/>
    </location>
</feature>
<sequence>MQTIDYLVVFLYVLGIVAAGMVFASRMKNSKEMFSAGGQSPWWVSGLSGFMTMFSAGTFVIWGGIAYRYGVVAIVINLGYGVAAILVGRFVAGYWKKLGVDSAPEFLQMRFGGSVVQFYTWYKGTIQLFQMGGSVYALSKIVCTLMPLPAGHFLADPSTGHLSVSLVSIALCVMVIIITFVGGLWAVLMTDVLQFVILTISVIFVVPLILGEAGGWGSFISQTPEGFLHPVAADFSWWFIIGWMLVNFFNLSGEWTFVQRYLCVPTAKDAKKSAYLVGVLYLVSPVIWMIPPLVYRVLNEGVDPEQAYILSCQLVLPAGMMGLMVAAMASATASMATTRLNVFAGAFTTEVYHRVINKDASERRLVAIGRLVTVILGCIVIAGTLLIPRYGYTSFIIDINTLLSGPMLLPTLWGLFSKKIDPKAIWITVSVGFVSAFLIKFGLSRDGFLTDVQALSWLVDWIAGNSRIVDLLAGIAAPLLILSFLEITGQKEHAGWGRVMEFKKNFREHERVKASTLPGKMVVISMLMISVVMGILALVSEDDAGILLSFSLVVLALAGVVYYFLRRADEKSSKSSERIAA</sequence>
<dbReference type="InterPro" id="IPR051163">
    <property type="entry name" value="Sodium:Solute_Symporter_SSF"/>
</dbReference>
<proteinExistence type="inferred from homology"/>
<keyword evidence="14" id="KW-1185">Reference proteome</keyword>
<feature type="transmembrane region" description="Helical" evidence="12">
    <location>
        <begin position="274"/>
        <end position="295"/>
    </location>
</feature>
<dbReference type="InterPro" id="IPR038377">
    <property type="entry name" value="Na/Glc_symporter_sf"/>
</dbReference>
<name>A0A934VSX3_9BACT</name>
<evidence type="ECO:0000256" key="2">
    <source>
        <dbReference type="ARBA" id="ARBA00006434"/>
    </source>
</evidence>
<keyword evidence="7" id="KW-0915">Sodium</keyword>
<feature type="transmembrane region" description="Helical" evidence="12">
    <location>
        <begin position="44"/>
        <end position="65"/>
    </location>
</feature>
<feature type="transmembrane region" description="Helical" evidence="12">
    <location>
        <begin position="424"/>
        <end position="443"/>
    </location>
</feature>
<dbReference type="GO" id="GO:0005886">
    <property type="term" value="C:plasma membrane"/>
    <property type="evidence" value="ECO:0007669"/>
    <property type="project" value="UniProtKB-SubCell"/>
</dbReference>
<accession>A0A934VSX3</accession>
<keyword evidence="6 12" id="KW-1133">Transmembrane helix</keyword>
<evidence type="ECO:0000256" key="4">
    <source>
        <dbReference type="ARBA" id="ARBA00022475"/>
    </source>
</evidence>
<feature type="transmembrane region" description="Helical" evidence="12">
    <location>
        <begin position="166"/>
        <end position="188"/>
    </location>
</feature>
<protein>
    <recommendedName>
        <fullName evidence="15">Na+:solute symporter</fullName>
    </recommendedName>
</protein>
<gene>
    <name evidence="13" type="ORF">JIN87_18820</name>
</gene>
<organism evidence="13 14">
    <name type="scientific">Pelagicoccus mobilis</name>
    <dbReference type="NCBI Taxonomy" id="415221"/>
    <lineage>
        <taxon>Bacteria</taxon>
        <taxon>Pseudomonadati</taxon>
        <taxon>Verrucomicrobiota</taxon>
        <taxon>Opitutia</taxon>
        <taxon>Puniceicoccales</taxon>
        <taxon>Pelagicoccaceae</taxon>
        <taxon>Pelagicoccus</taxon>
    </lineage>
</organism>
<keyword evidence="8" id="KW-0406">Ion transport</keyword>
<dbReference type="EMBL" id="JAENIL010000038">
    <property type="protein sequence ID" value="MBK1878944.1"/>
    <property type="molecule type" value="Genomic_DNA"/>
</dbReference>
<dbReference type="PANTHER" id="PTHR42985">
    <property type="entry name" value="SODIUM-COUPLED MONOCARBOXYLATE TRANSPORTER"/>
    <property type="match status" value="1"/>
</dbReference>
<feature type="transmembrane region" description="Helical" evidence="12">
    <location>
        <begin position="71"/>
        <end position="92"/>
    </location>
</feature>
<dbReference type="Pfam" id="PF00474">
    <property type="entry name" value="SSF"/>
    <property type="match status" value="1"/>
</dbReference>
<evidence type="ECO:0000313" key="14">
    <source>
        <dbReference type="Proteomes" id="UP000617628"/>
    </source>
</evidence>
<comment type="caution">
    <text evidence="13">The sequence shown here is derived from an EMBL/GenBank/DDBJ whole genome shotgun (WGS) entry which is preliminary data.</text>
</comment>
<evidence type="ECO:0000256" key="5">
    <source>
        <dbReference type="ARBA" id="ARBA00022692"/>
    </source>
</evidence>
<dbReference type="Gene3D" id="1.20.1730.10">
    <property type="entry name" value="Sodium/glucose cotransporter"/>
    <property type="match status" value="1"/>
</dbReference>
<keyword evidence="10" id="KW-0739">Sodium transport</keyword>
<reference evidence="13" key="1">
    <citation type="submission" date="2021-01" db="EMBL/GenBank/DDBJ databases">
        <title>Modified the classification status of verrucomicrobia.</title>
        <authorList>
            <person name="Feng X."/>
        </authorList>
    </citation>
    <scope>NUCLEOTIDE SEQUENCE</scope>
    <source>
        <strain evidence="13">KCTC 13126</strain>
    </source>
</reference>
<dbReference type="PANTHER" id="PTHR42985:SF40">
    <property type="entry name" value="LD47995P-RELATED"/>
    <property type="match status" value="1"/>
</dbReference>
<evidence type="ECO:0000256" key="6">
    <source>
        <dbReference type="ARBA" id="ARBA00022989"/>
    </source>
</evidence>
<dbReference type="GO" id="GO:0006814">
    <property type="term" value="P:sodium ion transport"/>
    <property type="evidence" value="ECO:0007669"/>
    <property type="project" value="UniProtKB-KW"/>
</dbReference>
<evidence type="ECO:0000256" key="9">
    <source>
        <dbReference type="ARBA" id="ARBA00023136"/>
    </source>
</evidence>
<keyword evidence="5 12" id="KW-0812">Transmembrane</keyword>
<evidence type="ECO:0000313" key="13">
    <source>
        <dbReference type="EMBL" id="MBK1878944.1"/>
    </source>
</evidence>
<keyword evidence="3" id="KW-0813">Transport</keyword>
<feature type="transmembrane region" description="Helical" evidence="12">
    <location>
        <begin position="195"/>
        <end position="215"/>
    </location>
</feature>
<dbReference type="AlphaFoldDB" id="A0A934VSX3"/>
<dbReference type="RefSeq" id="WP_200357158.1">
    <property type="nucleotide sequence ID" value="NZ_JAENIL010000038.1"/>
</dbReference>
<feature type="transmembrane region" description="Helical" evidence="12">
    <location>
        <begin position="307"/>
        <end position="329"/>
    </location>
</feature>
<dbReference type="Proteomes" id="UP000617628">
    <property type="component" value="Unassembled WGS sequence"/>
</dbReference>
<comment type="subcellular location">
    <subcellularLocation>
        <location evidence="1">Cell membrane</location>
        <topology evidence="1">Multi-pass membrane protein</topology>
    </subcellularLocation>
</comment>
<evidence type="ECO:0000256" key="3">
    <source>
        <dbReference type="ARBA" id="ARBA00022448"/>
    </source>
</evidence>
<feature type="transmembrane region" description="Helical" evidence="12">
    <location>
        <begin position="521"/>
        <end position="540"/>
    </location>
</feature>
<feature type="transmembrane region" description="Helical" evidence="12">
    <location>
        <begin position="546"/>
        <end position="565"/>
    </location>
</feature>
<feature type="transmembrane region" description="Helical" evidence="12">
    <location>
        <begin position="365"/>
        <end position="386"/>
    </location>
</feature>
<evidence type="ECO:0000256" key="11">
    <source>
        <dbReference type="RuleBase" id="RU362091"/>
    </source>
</evidence>
<comment type="similarity">
    <text evidence="2 11">Belongs to the sodium:solute symporter (SSF) (TC 2.A.21) family.</text>
</comment>
<dbReference type="PROSITE" id="PS50283">
    <property type="entry name" value="NA_SOLUT_SYMP_3"/>
    <property type="match status" value="1"/>
</dbReference>
<evidence type="ECO:0000256" key="10">
    <source>
        <dbReference type="ARBA" id="ARBA00023201"/>
    </source>
</evidence>
<dbReference type="GO" id="GO:0015293">
    <property type="term" value="F:symporter activity"/>
    <property type="evidence" value="ECO:0007669"/>
    <property type="project" value="TreeGrafter"/>
</dbReference>
<evidence type="ECO:0000256" key="12">
    <source>
        <dbReference type="SAM" id="Phobius"/>
    </source>
</evidence>
<evidence type="ECO:0000256" key="1">
    <source>
        <dbReference type="ARBA" id="ARBA00004651"/>
    </source>
</evidence>
<dbReference type="InterPro" id="IPR001734">
    <property type="entry name" value="Na/solute_symporter"/>
</dbReference>
<evidence type="ECO:0000256" key="7">
    <source>
        <dbReference type="ARBA" id="ARBA00023053"/>
    </source>
</evidence>